<dbReference type="OrthoDB" id="2597113at2"/>
<feature type="signal peptide" evidence="1">
    <location>
        <begin position="1"/>
        <end position="29"/>
    </location>
</feature>
<sequence length="196" mass="20683">MNITTRARKTLIALSAASVVAIGSAGAAAQLPLPAASAEQAPTASDSAMALQKLASFYKPALRGEFPGSASGFTVGKTTRSEVIDAFGSPDVTRTSVAGFDSYTANMGNPGYAMSYTASGVLKEIRYFGTNVERQTNIGGMTTAMVKKTWYAPASTATIKNGTSIQTKLTYKRGEYKIEFIFNNSLELSHINLLKG</sequence>
<evidence type="ECO:0000256" key="1">
    <source>
        <dbReference type="SAM" id="SignalP"/>
    </source>
</evidence>
<evidence type="ECO:0000313" key="3">
    <source>
        <dbReference type="Proteomes" id="UP000316968"/>
    </source>
</evidence>
<feature type="chain" id="PRO_5039652318" evidence="1">
    <location>
        <begin position="30"/>
        <end position="196"/>
    </location>
</feature>
<accession>A0A4Y6V2Z5</accession>
<dbReference type="KEGG" id="saca:FFV09_20310"/>
<organism evidence="2 3">
    <name type="scientific">Saccharibacillus brassicae</name>
    <dbReference type="NCBI Taxonomy" id="2583377"/>
    <lineage>
        <taxon>Bacteria</taxon>
        <taxon>Bacillati</taxon>
        <taxon>Bacillota</taxon>
        <taxon>Bacilli</taxon>
        <taxon>Bacillales</taxon>
        <taxon>Paenibacillaceae</taxon>
        <taxon>Saccharibacillus</taxon>
    </lineage>
</organism>
<evidence type="ECO:0000313" key="2">
    <source>
        <dbReference type="EMBL" id="QDH22991.1"/>
    </source>
</evidence>
<gene>
    <name evidence="2" type="ORF">FFV09_20310</name>
</gene>
<protein>
    <submittedName>
        <fullName evidence="2">DUF4309 domain-containing protein</fullName>
    </submittedName>
</protein>
<dbReference type="AlphaFoldDB" id="A0A4Y6V2Z5"/>
<keyword evidence="3" id="KW-1185">Reference proteome</keyword>
<dbReference type="Pfam" id="PF14172">
    <property type="entry name" value="DUF4309"/>
    <property type="match status" value="1"/>
</dbReference>
<dbReference type="EMBL" id="CP041217">
    <property type="protein sequence ID" value="QDH22991.1"/>
    <property type="molecule type" value="Genomic_DNA"/>
</dbReference>
<dbReference type="RefSeq" id="WP_141449528.1">
    <property type="nucleotide sequence ID" value="NZ_CP041217.1"/>
</dbReference>
<dbReference type="InterPro" id="IPR025453">
    <property type="entry name" value="DUF4309"/>
</dbReference>
<proteinExistence type="predicted"/>
<reference evidence="2 3" key="1">
    <citation type="submission" date="2019-06" db="EMBL/GenBank/DDBJ databases">
        <title>Saccharibacillus brassicae sp. nov., an endophytic bacterium isolated from Chinese cabbage seeds (Brassica pekinensis).</title>
        <authorList>
            <person name="Jiang L."/>
            <person name="Lee J."/>
            <person name="Kim S.W."/>
        </authorList>
    </citation>
    <scope>NUCLEOTIDE SEQUENCE [LARGE SCALE GENOMIC DNA]</scope>
    <source>
        <strain evidence="3">KCTC 43072 / ATSA2</strain>
    </source>
</reference>
<dbReference type="Proteomes" id="UP000316968">
    <property type="component" value="Chromosome"/>
</dbReference>
<name>A0A4Y6V2Z5_SACBS</name>
<keyword evidence="1" id="KW-0732">Signal</keyword>